<sequence length="407" mass="45200">MIIYASEKYACASCIRGHRSSTCKHTNRMLVKVRTRGRPSPTEIRDVIMVDSSSRIDAKSSCHSSNHQSKLAEGDDSNSCSQNMERQPVLFVRVKDSKKARLLNGKLQILVDDSADSNEKGSSVSSKDNGNSKFIPEVEYLKQLSGSSSGSGSNSLGSTPNSNTCCHHHTTCASMAAAATANTSTQSLLSKNDNNMTTSTNMTEDNNLDIGKIEESLNSMEYFEQVLDSKTPLVDLFTHKGVYLSSACSCEDGNCPCLNCLIHRNEDELNSYIRQSGIPLTNVGEAEYKNELMECTTSNCACTAVDCLCQDCIVHPTEIISIDKILLNGLLHMTLRRKTVIKFKNKLIPSQYWWDFLIGKTVKLQEGDLESIDIIGWFDSLINKYPMELLDASDMESNNYHQRFYVI</sequence>
<dbReference type="OrthoDB" id="5600085at2759"/>
<dbReference type="Proteomes" id="UP000001640">
    <property type="component" value="Chromosome 1"/>
</dbReference>
<dbReference type="eggNOG" id="ENOG502QQ0T">
    <property type="taxonomic scope" value="Eukaryota"/>
</dbReference>
<dbReference type="PRINTS" id="PR00617">
    <property type="entry name" value="COPPERFIST"/>
</dbReference>
<keyword evidence="4" id="KW-0186">Copper</keyword>
<dbReference type="Pfam" id="PF00649">
    <property type="entry name" value="Copper-fist"/>
    <property type="match status" value="1"/>
</dbReference>
<keyword evidence="7" id="KW-0539">Nucleus</keyword>
<keyword evidence="2" id="KW-0479">Metal-binding</keyword>
<organism evidence="10 11">
    <name type="scientific">Naumovozyma castellii</name>
    <name type="common">Yeast</name>
    <name type="synonym">Saccharomyces castellii</name>
    <dbReference type="NCBI Taxonomy" id="27288"/>
    <lineage>
        <taxon>Eukaryota</taxon>
        <taxon>Fungi</taxon>
        <taxon>Dikarya</taxon>
        <taxon>Ascomycota</taxon>
        <taxon>Saccharomycotina</taxon>
        <taxon>Saccharomycetes</taxon>
        <taxon>Saccharomycetales</taxon>
        <taxon>Saccharomycetaceae</taxon>
        <taxon>Naumovozyma</taxon>
    </lineage>
</organism>
<evidence type="ECO:0000256" key="8">
    <source>
        <dbReference type="SAM" id="MobiDB-lite"/>
    </source>
</evidence>
<dbReference type="PANTHER" id="PTHR28088">
    <property type="entry name" value="TRANSCRIPTIONAL ACTIVATOR HAA1-RELATED"/>
    <property type="match status" value="1"/>
</dbReference>
<evidence type="ECO:0000256" key="3">
    <source>
        <dbReference type="ARBA" id="ARBA00022833"/>
    </source>
</evidence>
<dbReference type="SMART" id="SM01090">
    <property type="entry name" value="Copper-fist"/>
    <property type="match status" value="1"/>
</dbReference>
<dbReference type="GeneID" id="96900415"/>
<dbReference type="KEGG" id="ncs:NCAS_0A03700"/>
<feature type="domain" description="Copper-fist" evidence="9">
    <location>
        <begin position="1"/>
        <end position="40"/>
    </location>
</feature>
<evidence type="ECO:0000256" key="1">
    <source>
        <dbReference type="ARBA" id="ARBA00004123"/>
    </source>
</evidence>
<dbReference type="SUPFAM" id="SSF57879">
    <property type="entry name" value="Zinc domain conserved in yeast copper-regulated transcription factors"/>
    <property type="match status" value="1"/>
</dbReference>
<protein>
    <recommendedName>
        <fullName evidence="9">Copper-fist domain-containing protein</fullName>
    </recommendedName>
</protein>
<dbReference type="InterPro" id="IPR036395">
    <property type="entry name" value="Cu_fist_DNA-bd_dom_sf"/>
</dbReference>
<dbReference type="GO" id="GO:0006878">
    <property type="term" value="P:intracellular copper ion homeostasis"/>
    <property type="evidence" value="ECO:0007669"/>
    <property type="project" value="EnsemblFungi"/>
</dbReference>
<evidence type="ECO:0000256" key="5">
    <source>
        <dbReference type="ARBA" id="ARBA00023015"/>
    </source>
</evidence>
<keyword evidence="11" id="KW-1185">Reference proteome</keyword>
<dbReference type="STRING" id="1064592.G0V638"/>
<dbReference type="RefSeq" id="XP_003673317.1">
    <property type="nucleotide sequence ID" value="XM_003673269.1"/>
</dbReference>
<dbReference type="PROSITE" id="PS50073">
    <property type="entry name" value="COPPER_FIST_2"/>
    <property type="match status" value="1"/>
</dbReference>
<dbReference type="PANTHER" id="PTHR28088:SF7">
    <property type="entry name" value="METAL-BINDING ACTIVATOR 1"/>
    <property type="match status" value="1"/>
</dbReference>
<dbReference type="AlphaFoldDB" id="G0V638"/>
<dbReference type="Gene3D" id="3.90.430.10">
    <property type="entry name" value="Copper fist DNA-binding domain"/>
    <property type="match status" value="1"/>
</dbReference>
<proteinExistence type="predicted"/>
<dbReference type="FunFam" id="3.90.430.10:FF:000001">
    <property type="entry name" value="Copper fist DNA-binding protein"/>
    <property type="match status" value="1"/>
</dbReference>
<dbReference type="HOGENOM" id="CLU_034774_0_0_1"/>
<name>G0V638_NAUCA</name>
<dbReference type="GO" id="GO:0005634">
    <property type="term" value="C:nucleus"/>
    <property type="evidence" value="ECO:0007669"/>
    <property type="project" value="UniProtKB-SubCell"/>
</dbReference>
<dbReference type="InParanoid" id="G0V638"/>
<dbReference type="InterPro" id="IPR001083">
    <property type="entry name" value="Cu_fist_DNA-bd_dom"/>
</dbReference>
<accession>G0V638</accession>
<evidence type="ECO:0000313" key="11">
    <source>
        <dbReference type="Proteomes" id="UP000001640"/>
    </source>
</evidence>
<reference key="2">
    <citation type="submission" date="2011-08" db="EMBL/GenBank/DDBJ databases">
        <title>Genome sequence of Naumovozyma castellii.</title>
        <authorList>
            <person name="Gordon J.L."/>
            <person name="Armisen D."/>
            <person name="Proux-Wera E."/>
            <person name="OhEigeartaigh S.S."/>
            <person name="Byrne K.P."/>
            <person name="Wolfe K.H."/>
        </authorList>
    </citation>
    <scope>NUCLEOTIDE SEQUENCE</scope>
    <source>
        <strain>Type strain:CBS 4309</strain>
    </source>
</reference>
<comment type="subcellular location">
    <subcellularLocation>
        <location evidence="1">Nucleus</location>
    </subcellularLocation>
</comment>
<keyword evidence="6" id="KW-0804">Transcription</keyword>
<feature type="region of interest" description="Disordered" evidence="8">
    <location>
        <begin position="58"/>
        <end position="82"/>
    </location>
</feature>
<evidence type="ECO:0000256" key="6">
    <source>
        <dbReference type="ARBA" id="ARBA00023163"/>
    </source>
</evidence>
<dbReference type="GO" id="GO:0005507">
    <property type="term" value="F:copper ion binding"/>
    <property type="evidence" value="ECO:0007669"/>
    <property type="project" value="InterPro"/>
</dbReference>
<evidence type="ECO:0000259" key="9">
    <source>
        <dbReference type="PROSITE" id="PS50073"/>
    </source>
</evidence>
<dbReference type="GO" id="GO:0001228">
    <property type="term" value="F:DNA-binding transcription activator activity, RNA polymerase II-specific"/>
    <property type="evidence" value="ECO:0007669"/>
    <property type="project" value="EnsemblFungi"/>
</dbReference>
<keyword evidence="5" id="KW-0805">Transcription regulation</keyword>
<dbReference type="SMART" id="SM00412">
    <property type="entry name" value="Cu_FIST"/>
    <property type="match status" value="1"/>
</dbReference>
<dbReference type="GO" id="GO:0045732">
    <property type="term" value="P:positive regulation of protein catabolic process"/>
    <property type="evidence" value="ECO:0007669"/>
    <property type="project" value="EnsemblFungi"/>
</dbReference>
<evidence type="ECO:0000256" key="4">
    <source>
        <dbReference type="ARBA" id="ARBA00023008"/>
    </source>
</evidence>
<dbReference type="GO" id="GO:0006879">
    <property type="term" value="P:intracellular iron ion homeostasis"/>
    <property type="evidence" value="ECO:0007669"/>
    <property type="project" value="TreeGrafter"/>
</dbReference>
<dbReference type="InterPro" id="IPR051763">
    <property type="entry name" value="Copper_Homeo_Regul"/>
</dbReference>
<keyword evidence="3" id="KW-0862">Zinc</keyword>
<gene>
    <name evidence="10" type="primary">NCAS0A03700</name>
    <name evidence="10" type="ordered locus">NCAS_0A03700</name>
</gene>
<reference evidence="10 11" key="1">
    <citation type="journal article" date="2011" name="Proc. Natl. Acad. Sci. U.S.A.">
        <title>Evolutionary erosion of yeast sex chromosomes by mating-type switching accidents.</title>
        <authorList>
            <person name="Gordon J.L."/>
            <person name="Armisen D."/>
            <person name="Proux-Wera E."/>
            <person name="Oheigeartaigh S.S."/>
            <person name="Byrne K.P."/>
            <person name="Wolfe K.H."/>
        </authorList>
    </citation>
    <scope>NUCLEOTIDE SEQUENCE [LARGE SCALE GENOMIC DNA]</scope>
    <source>
        <strain evidence="11">ATCC 76901 / BCRC 22586 / CBS 4309 / NBRC 1992 / NRRL Y-12630</strain>
    </source>
</reference>
<dbReference type="GO" id="GO:0000978">
    <property type="term" value="F:RNA polymerase II cis-regulatory region sequence-specific DNA binding"/>
    <property type="evidence" value="ECO:0007669"/>
    <property type="project" value="TreeGrafter"/>
</dbReference>
<evidence type="ECO:0000256" key="2">
    <source>
        <dbReference type="ARBA" id="ARBA00022723"/>
    </source>
</evidence>
<evidence type="ECO:0000313" key="10">
    <source>
        <dbReference type="EMBL" id="CCC66928.1"/>
    </source>
</evidence>
<dbReference type="EMBL" id="HE576752">
    <property type="protein sequence ID" value="CCC66928.1"/>
    <property type="molecule type" value="Genomic_DNA"/>
</dbReference>
<dbReference type="OMA" id="CLIHRKE"/>
<evidence type="ECO:0000256" key="7">
    <source>
        <dbReference type="ARBA" id="ARBA00023242"/>
    </source>
</evidence>
<dbReference type="FunCoup" id="G0V638">
    <property type="interactions" value="545"/>
</dbReference>